<comment type="caution">
    <text evidence="10">The sequence shown here is derived from an EMBL/GenBank/DDBJ whole genome shotgun (WGS) entry which is preliminary data.</text>
</comment>
<evidence type="ECO:0000256" key="2">
    <source>
        <dbReference type="ARBA" id="ARBA00006824"/>
    </source>
</evidence>
<dbReference type="EMBL" id="CAJNOJ010000064">
    <property type="protein sequence ID" value="CAF1010421.1"/>
    <property type="molecule type" value="Genomic_DNA"/>
</dbReference>
<dbReference type="InterPro" id="IPR009764">
    <property type="entry name" value="OCIA_dom"/>
</dbReference>
<feature type="transmembrane region" description="Helical" evidence="7">
    <location>
        <begin position="152"/>
        <end position="174"/>
    </location>
</feature>
<dbReference type="InterPro" id="IPR007513">
    <property type="entry name" value="SERF-like_N"/>
</dbReference>
<name>A0A814HFZ7_ADIRI</name>
<comment type="subcellular location">
    <subcellularLocation>
        <location evidence="1">Membrane</location>
        <topology evidence="1">Multi-pass membrane protein</topology>
    </subcellularLocation>
</comment>
<dbReference type="PANTHER" id="PTHR11266:SF8">
    <property type="entry name" value="MPV17-LIKE PROTEIN 2"/>
    <property type="match status" value="1"/>
</dbReference>
<evidence type="ECO:0000256" key="7">
    <source>
        <dbReference type="SAM" id="Phobius"/>
    </source>
</evidence>
<evidence type="ECO:0008006" key="12">
    <source>
        <dbReference type="Google" id="ProtNLM"/>
    </source>
</evidence>
<dbReference type="Pfam" id="PF04117">
    <property type="entry name" value="Mpv17_PMP22"/>
    <property type="match status" value="1"/>
</dbReference>
<dbReference type="GO" id="GO:0061668">
    <property type="term" value="P:mitochondrial ribosome assembly"/>
    <property type="evidence" value="ECO:0007669"/>
    <property type="project" value="TreeGrafter"/>
</dbReference>
<dbReference type="OrthoDB" id="10267969at2759"/>
<organism evidence="10 11">
    <name type="scientific">Adineta ricciae</name>
    <name type="common">Rotifer</name>
    <dbReference type="NCBI Taxonomy" id="249248"/>
    <lineage>
        <taxon>Eukaryota</taxon>
        <taxon>Metazoa</taxon>
        <taxon>Spiralia</taxon>
        <taxon>Gnathifera</taxon>
        <taxon>Rotifera</taxon>
        <taxon>Eurotatoria</taxon>
        <taxon>Bdelloidea</taxon>
        <taxon>Adinetida</taxon>
        <taxon>Adinetidae</taxon>
        <taxon>Adineta</taxon>
    </lineage>
</organism>
<evidence type="ECO:0000313" key="11">
    <source>
        <dbReference type="Proteomes" id="UP000663852"/>
    </source>
</evidence>
<evidence type="ECO:0000256" key="5">
    <source>
        <dbReference type="ARBA" id="ARBA00023136"/>
    </source>
</evidence>
<evidence type="ECO:0000259" key="9">
    <source>
        <dbReference type="Pfam" id="PF07051"/>
    </source>
</evidence>
<gene>
    <name evidence="10" type="ORF">EDS130_LOCUS15361</name>
</gene>
<evidence type="ECO:0000256" key="3">
    <source>
        <dbReference type="ARBA" id="ARBA00022692"/>
    </source>
</evidence>
<evidence type="ECO:0000259" key="8">
    <source>
        <dbReference type="Pfam" id="PF04419"/>
    </source>
</evidence>
<feature type="transmembrane region" description="Helical" evidence="7">
    <location>
        <begin position="194"/>
        <end position="212"/>
    </location>
</feature>
<keyword evidence="4 7" id="KW-1133">Transmembrane helix</keyword>
<feature type="region of interest" description="Disordered" evidence="6">
    <location>
        <begin position="1"/>
        <end position="67"/>
    </location>
</feature>
<evidence type="ECO:0000313" key="10">
    <source>
        <dbReference type="EMBL" id="CAF1010421.1"/>
    </source>
</evidence>
<keyword evidence="3 7" id="KW-0812">Transmembrane</keyword>
<dbReference type="Pfam" id="PF07051">
    <property type="entry name" value="OCIA"/>
    <property type="match status" value="1"/>
</dbReference>
<keyword evidence="5 7" id="KW-0472">Membrane</keyword>
<comment type="similarity">
    <text evidence="2">Belongs to the peroxisomal membrane protein PXMP2/4 family.</text>
</comment>
<dbReference type="Pfam" id="PF04419">
    <property type="entry name" value="SERF-like_N"/>
    <property type="match status" value="1"/>
</dbReference>
<feature type="domain" description="Small EDRK-rich factor-like N-terminal" evidence="8">
    <location>
        <begin position="1"/>
        <end position="38"/>
    </location>
</feature>
<dbReference type="InterPro" id="IPR007248">
    <property type="entry name" value="Mpv17_PMP22"/>
</dbReference>
<reference evidence="10" key="1">
    <citation type="submission" date="2021-02" db="EMBL/GenBank/DDBJ databases">
        <authorList>
            <person name="Nowell W R."/>
        </authorList>
    </citation>
    <scope>NUCLEOTIDE SEQUENCE</scope>
</reference>
<evidence type="ECO:0000256" key="1">
    <source>
        <dbReference type="ARBA" id="ARBA00004141"/>
    </source>
</evidence>
<dbReference type="Proteomes" id="UP000663852">
    <property type="component" value="Unassembled WGS sequence"/>
</dbReference>
<dbReference type="GO" id="GO:0005739">
    <property type="term" value="C:mitochondrion"/>
    <property type="evidence" value="ECO:0007669"/>
    <property type="project" value="TreeGrafter"/>
</dbReference>
<dbReference type="PANTHER" id="PTHR11266">
    <property type="entry name" value="PEROXISOMAL MEMBRANE PROTEIN 2, PXMP2 MPV17"/>
    <property type="match status" value="1"/>
</dbReference>
<proteinExistence type="inferred from homology"/>
<feature type="transmembrane region" description="Helical" evidence="7">
    <location>
        <begin position="86"/>
        <end position="107"/>
    </location>
</feature>
<accession>A0A814HFZ7</accession>
<feature type="compositionally biased region" description="Basic and acidic residues" evidence="6">
    <location>
        <begin position="39"/>
        <end position="51"/>
    </location>
</feature>
<feature type="transmembrane region" description="Helical" evidence="7">
    <location>
        <begin position="263"/>
        <end position="281"/>
    </location>
</feature>
<dbReference type="GO" id="GO:0016020">
    <property type="term" value="C:membrane"/>
    <property type="evidence" value="ECO:0007669"/>
    <property type="project" value="UniProtKB-SubCell"/>
</dbReference>
<feature type="transmembrane region" description="Helical" evidence="7">
    <location>
        <begin position="119"/>
        <end position="140"/>
    </location>
</feature>
<dbReference type="AlphaFoldDB" id="A0A814HFZ7"/>
<feature type="compositionally biased region" description="Basic and acidic residues" evidence="6">
    <location>
        <begin position="1"/>
        <end position="15"/>
    </location>
</feature>
<protein>
    <recommendedName>
        <fullName evidence="12">Small EDRK-rich factor-like N-terminal domain-containing protein</fullName>
    </recommendedName>
</protein>
<sequence length="378" mass="42671">MTRGNQRDLAREKNLKNQKNKGHSISETEANKGLSLQERQARDAAKMREKQQLAAQKKAGGNNNEPGGGAGAAAMSLVFLRRHKQFIFGVSSAAGLLTLGDFCAQYFYEKQKSIDRTRLFAACATGTSLGLEGHVWYTFLDRIIAQPTWHNVFKKVLLDQTIAAPIYTITYILGTSVLEGRTSFRELRSDANDNFLPLYLADCVVFIPVQIINFRYISPYYRIPFMFSISFLFNFFLKKAMNEPVQLTREETRVLDDCQRESFIYRSVPFGVCSYFLTLLAMSKNYITPKAKWVKLGAAVFAGCILGKISYTPTCRQKILNEIPNSDLAKLIRGVKDHEDTKQSHPDKQAHDHLVFAPDAQHIPVAVNQYGDPIYKSS</sequence>
<feature type="domain" description="OCIA" evidence="9">
    <location>
        <begin position="246"/>
        <end position="326"/>
    </location>
</feature>
<evidence type="ECO:0000256" key="6">
    <source>
        <dbReference type="SAM" id="MobiDB-lite"/>
    </source>
</evidence>
<evidence type="ECO:0000256" key="4">
    <source>
        <dbReference type="ARBA" id="ARBA00022989"/>
    </source>
</evidence>